<dbReference type="SUPFAM" id="SSF51316">
    <property type="entry name" value="Mss4-like"/>
    <property type="match status" value="1"/>
</dbReference>
<dbReference type="RefSeq" id="WP_210681950.1">
    <property type="nucleotide sequence ID" value="NZ_JAGMWN010000004.1"/>
</dbReference>
<dbReference type="InterPro" id="IPR011057">
    <property type="entry name" value="Mss4-like_sf"/>
</dbReference>
<accession>A0A8J7S5Z0</accession>
<keyword evidence="2" id="KW-0479">Metal-binding</keyword>
<keyword evidence="4" id="KW-0456">Lyase</keyword>
<dbReference type="Proteomes" id="UP000672602">
    <property type="component" value="Unassembled WGS sequence"/>
</dbReference>
<dbReference type="PANTHER" id="PTHR33337:SF40">
    <property type="entry name" value="CENP-V_GFA DOMAIN-CONTAINING PROTEIN-RELATED"/>
    <property type="match status" value="1"/>
</dbReference>
<evidence type="ECO:0000256" key="2">
    <source>
        <dbReference type="ARBA" id="ARBA00022723"/>
    </source>
</evidence>
<keyword evidence="3" id="KW-0862">Zinc</keyword>
<dbReference type="GO" id="GO:0046872">
    <property type="term" value="F:metal ion binding"/>
    <property type="evidence" value="ECO:0007669"/>
    <property type="project" value="UniProtKB-KW"/>
</dbReference>
<comment type="similarity">
    <text evidence="1">Belongs to the Gfa family.</text>
</comment>
<protein>
    <submittedName>
        <fullName evidence="6">GFA family protein</fullName>
    </submittedName>
</protein>
<dbReference type="GO" id="GO:0016846">
    <property type="term" value="F:carbon-sulfur lyase activity"/>
    <property type="evidence" value="ECO:0007669"/>
    <property type="project" value="InterPro"/>
</dbReference>
<dbReference type="AlphaFoldDB" id="A0A8J7S5Z0"/>
<proteinExistence type="inferred from homology"/>
<feature type="domain" description="CENP-V/GFA" evidence="5">
    <location>
        <begin position="4"/>
        <end position="118"/>
    </location>
</feature>
<sequence length="132" mass="14856">MTKRTGGCQCGAVRYEVTGEPLDTGYCHCSICRRLSGGPAQVYAEFPAEAVRYIKGAPSIYRSSEGAQRRFCPTCGSHLEFRDRDHPESISIEAMTLDRPGDLPPRRHIFEADRLPWFQVTDDLPRHARGED</sequence>
<gene>
    <name evidence="6" type="ORF">KAJ83_10120</name>
</gene>
<name>A0A8J7S5Z0_9PROT</name>
<keyword evidence="7" id="KW-1185">Reference proteome</keyword>
<evidence type="ECO:0000256" key="1">
    <source>
        <dbReference type="ARBA" id="ARBA00005495"/>
    </source>
</evidence>
<dbReference type="EMBL" id="JAGMWN010000004">
    <property type="protein sequence ID" value="MBP5857364.1"/>
    <property type="molecule type" value="Genomic_DNA"/>
</dbReference>
<evidence type="ECO:0000313" key="7">
    <source>
        <dbReference type="Proteomes" id="UP000672602"/>
    </source>
</evidence>
<reference evidence="6" key="1">
    <citation type="submission" date="2021-04" db="EMBL/GenBank/DDBJ databases">
        <authorList>
            <person name="Zhang D.-C."/>
        </authorList>
    </citation>
    <scope>NUCLEOTIDE SEQUENCE</scope>
    <source>
        <strain evidence="6">CGMCC 1.15697</strain>
    </source>
</reference>
<evidence type="ECO:0000259" key="5">
    <source>
        <dbReference type="PROSITE" id="PS51891"/>
    </source>
</evidence>
<organism evidence="6 7">
    <name type="scientific">Marivibrio halodurans</name>
    <dbReference type="NCBI Taxonomy" id="2039722"/>
    <lineage>
        <taxon>Bacteria</taxon>
        <taxon>Pseudomonadati</taxon>
        <taxon>Pseudomonadota</taxon>
        <taxon>Alphaproteobacteria</taxon>
        <taxon>Rhodospirillales</taxon>
        <taxon>Rhodospirillaceae</taxon>
        <taxon>Marivibrio</taxon>
    </lineage>
</organism>
<comment type="caution">
    <text evidence="6">The sequence shown here is derived from an EMBL/GenBank/DDBJ whole genome shotgun (WGS) entry which is preliminary data.</text>
</comment>
<evidence type="ECO:0000313" key="6">
    <source>
        <dbReference type="EMBL" id="MBP5857364.1"/>
    </source>
</evidence>
<dbReference type="PROSITE" id="PS51891">
    <property type="entry name" value="CENP_V_GFA"/>
    <property type="match status" value="1"/>
</dbReference>
<dbReference type="InterPro" id="IPR006913">
    <property type="entry name" value="CENP-V/GFA"/>
</dbReference>
<dbReference type="Pfam" id="PF04828">
    <property type="entry name" value="GFA"/>
    <property type="match status" value="1"/>
</dbReference>
<evidence type="ECO:0000256" key="4">
    <source>
        <dbReference type="ARBA" id="ARBA00023239"/>
    </source>
</evidence>
<dbReference type="PANTHER" id="PTHR33337">
    <property type="entry name" value="GFA DOMAIN-CONTAINING PROTEIN"/>
    <property type="match status" value="1"/>
</dbReference>
<evidence type="ECO:0000256" key="3">
    <source>
        <dbReference type="ARBA" id="ARBA00022833"/>
    </source>
</evidence>
<dbReference type="Gene3D" id="3.90.1590.10">
    <property type="entry name" value="glutathione-dependent formaldehyde- activating enzyme (gfa)"/>
    <property type="match status" value="1"/>
</dbReference>